<dbReference type="InterPro" id="IPR003674">
    <property type="entry name" value="Oligo_trans_STT3"/>
</dbReference>
<feature type="region of interest" description="Disordered" evidence="17">
    <location>
        <begin position="925"/>
        <end position="972"/>
    </location>
</feature>
<dbReference type="GO" id="GO:0046872">
    <property type="term" value="F:metal ion binding"/>
    <property type="evidence" value="ECO:0007669"/>
    <property type="project" value="UniProtKB-KW"/>
</dbReference>
<dbReference type="AlphaFoldDB" id="M0M026"/>
<dbReference type="Proteomes" id="UP000011566">
    <property type="component" value="Unassembled WGS sequence"/>
</dbReference>
<gene>
    <name evidence="22" type="ORF">C447_11050</name>
</gene>
<dbReference type="EC" id="2.4.99.21" evidence="6"/>
<comment type="cofactor">
    <cofactor evidence="2">
        <name>Mg(2+)</name>
        <dbReference type="ChEBI" id="CHEBI:18420"/>
    </cofactor>
</comment>
<evidence type="ECO:0000256" key="13">
    <source>
        <dbReference type="ARBA" id="ARBA00023136"/>
    </source>
</evidence>
<evidence type="ECO:0000259" key="21">
    <source>
        <dbReference type="Pfam" id="PF22627"/>
    </source>
</evidence>
<comment type="cofactor">
    <cofactor evidence="1">
        <name>Mn(2+)</name>
        <dbReference type="ChEBI" id="CHEBI:29035"/>
    </cofactor>
</comment>
<comment type="similarity">
    <text evidence="5">Belongs to the STT3 family.</text>
</comment>
<name>M0M026_9EURY</name>
<evidence type="ECO:0000256" key="10">
    <source>
        <dbReference type="ARBA" id="ARBA00022723"/>
    </source>
</evidence>
<evidence type="ECO:0000256" key="6">
    <source>
        <dbReference type="ARBA" id="ARBA00012602"/>
    </source>
</evidence>
<evidence type="ECO:0000256" key="18">
    <source>
        <dbReference type="SAM" id="Phobius"/>
    </source>
</evidence>
<comment type="catalytic activity">
    <reaction evidence="16">
        <text>an archaeal dolichyl phosphooligosaccharide + [protein]-L-asparagine = an archaeal dolichyl phosphate + a glycoprotein with the oligosaccharide chain attached by N-beta-D-glycosyl linkage to a protein L-asparagine.</text>
        <dbReference type="EC" id="2.4.99.21"/>
    </reaction>
</comment>
<comment type="subcellular location">
    <subcellularLocation>
        <location evidence="3">Cell membrane</location>
        <topology evidence="3">Multi-pass membrane protein</topology>
    </subcellularLocation>
</comment>
<keyword evidence="12 18" id="KW-1133">Transmembrane helix</keyword>
<evidence type="ECO:0000256" key="8">
    <source>
        <dbReference type="ARBA" id="ARBA00022679"/>
    </source>
</evidence>
<feature type="transmembrane region" description="Helical" evidence="18">
    <location>
        <begin position="268"/>
        <end position="288"/>
    </location>
</feature>
<keyword evidence="10" id="KW-0479">Metal-binding</keyword>
<dbReference type="PATRIC" id="fig|1132509.6.peg.2494"/>
<dbReference type="GO" id="GO:0005886">
    <property type="term" value="C:plasma membrane"/>
    <property type="evidence" value="ECO:0007669"/>
    <property type="project" value="UniProtKB-SubCell"/>
</dbReference>
<evidence type="ECO:0000313" key="22">
    <source>
        <dbReference type="EMBL" id="EMA37969.1"/>
    </source>
</evidence>
<dbReference type="InterPro" id="IPR054479">
    <property type="entry name" value="AglB-like_core"/>
</dbReference>
<dbReference type="PANTHER" id="PTHR13872">
    <property type="entry name" value="DOLICHYL-DIPHOSPHOOLIGOSACCHARIDE--PROTEIN GLYCOSYLTRANSFERASE SUBUNIT"/>
    <property type="match status" value="1"/>
</dbReference>
<feature type="compositionally biased region" description="Low complexity" evidence="17">
    <location>
        <begin position="942"/>
        <end position="957"/>
    </location>
</feature>
<keyword evidence="8 22" id="KW-0808">Transferase</keyword>
<feature type="domain" description="Oligosaccharyl transferase STT3 N-terminal" evidence="19">
    <location>
        <begin position="43"/>
        <end position="479"/>
    </location>
</feature>
<dbReference type="Gene3D" id="2.60.40.3390">
    <property type="match status" value="1"/>
</dbReference>
<comment type="pathway">
    <text evidence="4">Protein modification; protein glycosylation.</text>
</comment>
<dbReference type="Pfam" id="PF22627">
    <property type="entry name" value="AglB_core-like"/>
    <property type="match status" value="1"/>
</dbReference>
<keyword evidence="7" id="KW-0328">Glycosyltransferase</keyword>
<dbReference type="Pfam" id="PF18079">
    <property type="entry name" value="AglB_L1"/>
    <property type="match status" value="1"/>
</dbReference>
<dbReference type="InterPro" id="IPR041154">
    <property type="entry name" value="AglB_P1"/>
</dbReference>
<protein>
    <recommendedName>
        <fullName evidence="6">dolichyl-phosphooligosaccharide-protein glycotransferase</fullName>
        <ecNumber evidence="6">2.4.99.21</ecNumber>
    </recommendedName>
    <alternativeName>
        <fullName evidence="15">Oligosaccharyl transferase</fullName>
    </alternativeName>
</protein>
<keyword evidence="13 18" id="KW-0472">Membrane</keyword>
<evidence type="ECO:0000256" key="5">
    <source>
        <dbReference type="ARBA" id="ARBA00010810"/>
    </source>
</evidence>
<evidence type="ECO:0000256" key="12">
    <source>
        <dbReference type="ARBA" id="ARBA00022989"/>
    </source>
</evidence>
<feature type="transmembrane region" description="Helical" evidence="18">
    <location>
        <begin position="21"/>
        <end position="39"/>
    </location>
</feature>
<evidence type="ECO:0000256" key="14">
    <source>
        <dbReference type="ARBA" id="ARBA00023211"/>
    </source>
</evidence>
<keyword evidence="23" id="KW-1185">Reference proteome</keyword>
<evidence type="ECO:0000256" key="1">
    <source>
        <dbReference type="ARBA" id="ARBA00001936"/>
    </source>
</evidence>
<dbReference type="EMBL" id="AOMB01000032">
    <property type="protein sequence ID" value="EMA37969.1"/>
    <property type="molecule type" value="Genomic_DNA"/>
</dbReference>
<dbReference type="Gene3D" id="3.40.50.12610">
    <property type="match status" value="1"/>
</dbReference>
<feature type="transmembrane region" description="Helical" evidence="18">
    <location>
        <begin position="490"/>
        <end position="511"/>
    </location>
</feature>
<feature type="domain" description="Archaeal glycosylation protein B peripheral" evidence="20">
    <location>
        <begin position="828"/>
        <end position="928"/>
    </location>
</feature>
<dbReference type="eggNOG" id="arCOG02043">
    <property type="taxonomic scope" value="Archaea"/>
</dbReference>
<evidence type="ECO:0000256" key="3">
    <source>
        <dbReference type="ARBA" id="ARBA00004651"/>
    </source>
</evidence>
<dbReference type="NCBIfam" id="TIGR04154">
    <property type="entry name" value="archaeo_STT3"/>
    <property type="match status" value="1"/>
</dbReference>
<reference evidence="22 23" key="1">
    <citation type="journal article" date="2014" name="PLoS Genet.">
        <title>Phylogenetically driven sequencing of extremely halophilic archaea reveals strategies for static and dynamic osmo-response.</title>
        <authorList>
            <person name="Becker E.A."/>
            <person name="Seitzer P.M."/>
            <person name="Tritt A."/>
            <person name="Larsen D."/>
            <person name="Krusor M."/>
            <person name="Yao A.I."/>
            <person name="Wu D."/>
            <person name="Madern D."/>
            <person name="Eisen J.A."/>
            <person name="Darling A.E."/>
            <person name="Facciotti M.T."/>
        </authorList>
    </citation>
    <scope>NUCLEOTIDE SEQUENCE [LARGE SCALE GENOMIC DNA]</scope>
    <source>
        <strain evidence="22 23">100A6</strain>
    </source>
</reference>
<feature type="transmembrane region" description="Helical" evidence="18">
    <location>
        <begin position="182"/>
        <end position="199"/>
    </location>
</feature>
<dbReference type="GO" id="GO:0004576">
    <property type="term" value="F:oligosaccharyl transferase activity"/>
    <property type="evidence" value="ECO:0007669"/>
    <property type="project" value="InterPro"/>
</dbReference>
<dbReference type="PANTHER" id="PTHR13872:SF1">
    <property type="entry name" value="DOLICHYL-DIPHOSPHOOLIGOSACCHARIDE--PROTEIN GLYCOSYLTRANSFERASE SUBUNIT STT3B"/>
    <property type="match status" value="1"/>
</dbReference>
<keyword evidence="14" id="KW-0464">Manganese</keyword>
<evidence type="ECO:0000256" key="16">
    <source>
        <dbReference type="ARBA" id="ARBA00034066"/>
    </source>
</evidence>
<dbReference type="Pfam" id="PF02516">
    <property type="entry name" value="STT3"/>
    <property type="match status" value="1"/>
</dbReference>
<sequence length="972" mass="104384">MSQRRERLADSVPDPVLDAVESWYHVPLLLLLVAFMLWIRVRNWRNFIVDGQVYFSGNDAWYHLRQVQYTVRHWPSTMPMDPWTGFPEGATVGQFGTLYDQLVATAALVVGGGSPSAQTTALTLLFAPAVLGTLVAVPAYFLGKRFGGRLGGLVGVAILAFSPGSFLSRSIAGFSDHHAAEVFFQVLAVALLVVAIVVGEREKPIYEQFVERDVSSLRKPVGWAALAGLGFTLYVWAWPPGVLLVGVFGVFLLVALPLQFLRDESPEHLAIVGAVSLGVAGILLLATFDTTEVSASSFSLLQPLLALVGAVGCVFLAWLARVVERSEYPSYAYPGTILGLFVAVVVVMAVALPDLLDFFVNQLVRTIGLGSNATALTVGEAQPPYNAGAPFGQAVGQAVGFLFNSYAFALVGGAVGAALMLFGLARGRLKHRTAAGFVLLWTGFMLAATLTQSRFDYYLVTPVAVLNAYLVGWVVGYFAETDARATLRSLHLRQVLTVFVVVLFITAPLAVGGNAGAVTSAGSYADGSSTPGSTIQGWDGALEWLNTSTPAEGTYGGADNEMGYYERYDRTNDFEYPNGSYGVMSWWDYGHWITVLGHRIPVANPFQQNAHEAANFLLAPNESRANQIASSPEGSGDRYVMIDWRMGDVAGGALYTVPYTWYNDGPISLSDDVFVVANQSSGNQFIAYNQRHYETMRTRLYAFHGSAVEPKPVVIDYDTTQATSSGVQAAVATGGHPTVRRFDNMSAARAYVRNDSTSQIGGVGKYPEEYVPALQHYRLVNATETSGLLSSQSFYQSLINQNQSTGLSPNELYATPQNWVKTFERVDGATVEGQGPPNSTVEASVELRMPASPVLNDTFTYTQRANTSADGSFTMTLPYSTTGYDRWGPEQGATNVSIRATGPYTFETAGANDTRSSTTVDVPEGAVIGRTDGPVTVDLQRGSASGSNATTNASTASERAPVAETTAASVVR</sequence>
<keyword evidence="9 18" id="KW-0812">Transmembrane</keyword>
<dbReference type="InterPro" id="IPR026410">
    <property type="entry name" value="OlisacTrfase_arch"/>
</dbReference>
<keyword evidence="11" id="KW-0460">Magnesium</keyword>
<evidence type="ECO:0000256" key="17">
    <source>
        <dbReference type="SAM" id="MobiDB-lite"/>
    </source>
</evidence>
<feature type="transmembrane region" description="Helical" evidence="18">
    <location>
        <begin position="121"/>
        <end position="143"/>
    </location>
</feature>
<organism evidence="22 23">
    <name type="scientific">Halococcus hamelinensis 100A6</name>
    <dbReference type="NCBI Taxonomy" id="1132509"/>
    <lineage>
        <taxon>Archaea</taxon>
        <taxon>Methanobacteriati</taxon>
        <taxon>Methanobacteriota</taxon>
        <taxon>Stenosarchaea group</taxon>
        <taxon>Halobacteria</taxon>
        <taxon>Halobacteriales</taxon>
        <taxon>Halococcaceae</taxon>
        <taxon>Halococcus</taxon>
    </lineage>
</organism>
<dbReference type="RefSeq" id="WP_007693838.1">
    <property type="nucleotide sequence ID" value="NZ_AJRK01000354.1"/>
</dbReference>
<evidence type="ECO:0000256" key="9">
    <source>
        <dbReference type="ARBA" id="ARBA00022692"/>
    </source>
</evidence>
<proteinExistence type="inferred from homology"/>
<feature type="transmembrane region" description="Helical" evidence="18">
    <location>
        <begin position="434"/>
        <end position="451"/>
    </location>
</feature>
<feature type="transmembrane region" description="Helical" evidence="18">
    <location>
        <begin position="220"/>
        <end position="237"/>
    </location>
</feature>
<evidence type="ECO:0000259" key="20">
    <source>
        <dbReference type="Pfam" id="PF18079"/>
    </source>
</evidence>
<feature type="domain" description="AglB-like core" evidence="21">
    <location>
        <begin position="537"/>
        <end position="646"/>
    </location>
</feature>
<evidence type="ECO:0000256" key="2">
    <source>
        <dbReference type="ARBA" id="ARBA00001946"/>
    </source>
</evidence>
<dbReference type="UniPathway" id="UPA00378"/>
<evidence type="ECO:0000256" key="11">
    <source>
        <dbReference type="ARBA" id="ARBA00022842"/>
    </source>
</evidence>
<comment type="caution">
    <text evidence="22">The sequence shown here is derived from an EMBL/GenBank/DDBJ whole genome shotgun (WGS) entry which is preliminary data.</text>
</comment>
<feature type="transmembrane region" description="Helical" evidence="18">
    <location>
        <begin position="243"/>
        <end position="261"/>
    </location>
</feature>
<feature type="transmembrane region" description="Helical" evidence="18">
    <location>
        <begin position="457"/>
        <end position="478"/>
    </location>
</feature>
<evidence type="ECO:0000256" key="7">
    <source>
        <dbReference type="ARBA" id="ARBA00022676"/>
    </source>
</evidence>
<evidence type="ECO:0000313" key="23">
    <source>
        <dbReference type="Proteomes" id="UP000011566"/>
    </source>
</evidence>
<feature type="transmembrane region" description="Helical" evidence="18">
    <location>
        <begin position="150"/>
        <end position="170"/>
    </location>
</feature>
<evidence type="ECO:0000256" key="15">
    <source>
        <dbReference type="ARBA" id="ARBA00030679"/>
    </source>
</evidence>
<dbReference type="InterPro" id="IPR048307">
    <property type="entry name" value="STT3_N"/>
</dbReference>
<feature type="transmembrane region" description="Helical" evidence="18">
    <location>
        <begin position="300"/>
        <end position="319"/>
    </location>
</feature>
<feature type="transmembrane region" description="Helical" evidence="18">
    <location>
        <begin position="401"/>
        <end position="422"/>
    </location>
</feature>
<evidence type="ECO:0000256" key="4">
    <source>
        <dbReference type="ARBA" id="ARBA00004922"/>
    </source>
</evidence>
<accession>M0M026</accession>
<feature type="transmembrane region" description="Helical" evidence="18">
    <location>
        <begin position="331"/>
        <end position="352"/>
    </location>
</feature>
<dbReference type="OrthoDB" id="82393at2157"/>
<evidence type="ECO:0000259" key="19">
    <source>
        <dbReference type="Pfam" id="PF02516"/>
    </source>
</evidence>